<accession>A0A0F6ZPJ1</accession>
<dbReference type="NCBIfam" id="TIGR00093">
    <property type="entry name" value="pseudouridine synthase"/>
    <property type="match status" value="1"/>
</dbReference>
<dbReference type="GO" id="GO:0000455">
    <property type="term" value="P:enzyme-directed rRNA pseudouridine synthesis"/>
    <property type="evidence" value="ECO:0007669"/>
    <property type="project" value="UniProtKB-ARBA"/>
</dbReference>
<dbReference type="PANTHER" id="PTHR47683:SF4">
    <property type="entry name" value="PSEUDOURIDINE SYNTHASE"/>
    <property type="match status" value="1"/>
</dbReference>
<evidence type="ECO:0000256" key="3">
    <source>
        <dbReference type="ARBA" id="ARBA00023235"/>
    </source>
</evidence>
<dbReference type="CDD" id="cd00165">
    <property type="entry name" value="S4"/>
    <property type="match status" value="1"/>
</dbReference>
<dbReference type="STRING" id="29555.AAW50_01495"/>
<proteinExistence type="inferred from homology"/>
<dbReference type="GO" id="GO:0003723">
    <property type="term" value="F:RNA binding"/>
    <property type="evidence" value="ECO:0007669"/>
    <property type="project" value="UniProtKB-KW"/>
</dbReference>
<dbReference type="Gene3D" id="3.10.290.10">
    <property type="entry name" value="RNA-binding S4 domain"/>
    <property type="match status" value="1"/>
</dbReference>
<dbReference type="Pfam" id="PF00849">
    <property type="entry name" value="PseudoU_synth_2"/>
    <property type="match status" value="1"/>
</dbReference>
<evidence type="ECO:0000256" key="2">
    <source>
        <dbReference type="ARBA" id="ARBA00022884"/>
    </source>
</evidence>
<dbReference type="InterPro" id="IPR000748">
    <property type="entry name" value="PsdUridine_synth_RsuA/RluB/E/F"/>
</dbReference>
<dbReference type="PROSITE" id="PS01149">
    <property type="entry name" value="PSI_RSU"/>
    <property type="match status" value="1"/>
</dbReference>
<sequence length="238" mass="27534">MNKQRLDKFISNNTNYSRSQVKKILKEEKIFINGEVVTKIVDIIDSDIVTIENNIIKNYKDIYIVMNKPKGYVCANIDQFHKTVFELLPDEIKNLKNLHTVGRLDLDTEGLLIITNDGEFTHNLVSPRKHVEKTYDVVVDKNLRNELINIFSKGVIININYLTKPAKLEIKSHNNALLTITEGKFHQVKNMFSSVGYNVKQLKRIKFGDLELDNSMQPGEIKIYSKEEISKLLKNNNR</sequence>
<dbReference type="Gene3D" id="3.30.70.580">
    <property type="entry name" value="Pseudouridine synthase I, catalytic domain, N-terminal subdomain"/>
    <property type="match status" value="1"/>
</dbReference>
<name>A0A0F6ZPJ1_9BACT</name>
<evidence type="ECO:0000256" key="4">
    <source>
        <dbReference type="RuleBase" id="RU003887"/>
    </source>
</evidence>
<dbReference type="EMBL" id="LR215010">
    <property type="protein sequence ID" value="VEU69041.1"/>
    <property type="molecule type" value="Genomic_DNA"/>
</dbReference>
<dbReference type="EC" id="5.4.99.-" evidence="4"/>
<protein>
    <recommendedName>
        <fullName evidence="4">Pseudouridine synthase</fullName>
        <ecNumber evidence="4">5.4.99.-</ecNumber>
    </recommendedName>
</protein>
<dbReference type="InterPro" id="IPR002942">
    <property type="entry name" value="S4_RNA-bd"/>
</dbReference>
<dbReference type="SMART" id="SM00363">
    <property type="entry name" value="S4"/>
    <property type="match status" value="1"/>
</dbReference>
<dbReference type="InterPro" id="IPR036986">
    <property type="entry name" value="S4_RNA-bd_sf"/>
</dbReference>
<dbReference type="AlphaFoldDB" id="A0A0F6ZPJ1"/>
<dbReference type="eggNOG" id="COG1187">
    <property type="taxonomic scope" value="Bacteria"/>
</dbReference>
<evidence type="ECO:0000256" key="1">
    <source>
        <dbReference type="ARBA" id="ARBA00008348"/>
    </source>
</evidence>
<keyword evidence="3 4" id="KW-0413">Isomerase</keyword>
<comment type="similarity">
    <text evidence="1 4">Belongs to the pseudouridine synthase RsuA family.</text>
</comment>
<dbReference type="InterPro" id="IPR050343">
    <property type="entry name" value="RsuA_PseudoU_synthase"/>
</dbReference>
<dbReference type="SUPFAM" id="SSF55120">
    <property type="entry name" value="Pseudouridine synthase"/>
    <property type="match status" value="1"/>
</dbReference>
<dbReference type="SUPFAM" id="SSF55174">
    <property type="entry name" value="Alpha-L RNA-binding motif"/>
    <property type="match status" value="1"/>
</dbReference>
<dbReference type="GO" id="GO:0120159">
    <property type="term" value="F:rRNA pseudouridine synthase activity"/>
    <property type="evidence" value="ECO:0007669"/>
    <property type="project" value="UniProtKB-ARBA"/>
</dbReference>
<dbReference type="KEGG" id="mcas:AAW50_01495"/>
<dbReference type="CDD" id="cd02553">
    <property type="entry name" value="PseudoU_synth_RsuA"/>
    <property type="match status" value="1"/>
</dbReference>
<dbReference type="Gene3D" id="3.30.70.1560">
    <property type="entry name" value="Alpha-L RNA-binding motif"/>
    <property type="match status" value="1"/>
</dbReference>
<evidence type="ECO:0000313" key="5">
    <source>
        <dbReference type="EMBL" id="VEU69041.1"/>
    </source>
</evidence>
<dbReference type="HOGENOM" id="CLU_024979_1_2_14"/>
<dbReference type="InterPro" id="IPR006145">
    <property type="entry name" value="PsdUridine_synth_RsuA/RluA"/>
</dbReference>
<dbReference type="InterPro" id="IPR020094">
    <property type="entry name" value="TruA/RsuA/RluB/E/F_N"/>
</dbReference>
<dbReference type="PROSITE" id="PS50889">
    <property type="entry name" value="S4"/>
    <property type="match status" value="1"/>
</dbReference>
<dbReference type="Proteomes" id="UP000290495">
    <property type="component" value="Chromosome"/>
</dbReference>
<keyword evidence="2" id="KW-0694">RNA-binding</keyword>
<dbReference type="InterPro" id="IPR018496">
    <property type="entry name" value="PsdUridine_synth_RsuA/RluB_CS"/>
</dbReference>
<dbReference type="InterPro" id="IPR020103">
    <property type="entry name" value="PsdUridine_synth_cat_dom_sf"/>
</dbReference>
<dbReference type="PANTHER" id="PTHR47683">
    <property type="entry name" value="PSEUDOURIDINE SYNTHASE FAMILY PROTEIN-RELATED"/>
    <property type="match status" value="1"/>
</dbReference>
<dbReference type="InterPro" id="IPR042092">
    <property type="entry name" value="PsdUridine_s_RsuA/RluB/E/F_cat"/>
</dbReference>
<gene>
    <name evidence="5" type="primary">MCYN0788</name>
    <name evidence="5" type="ORF">NCTC10146_00511</name>
</gene>
<evidence type="ECO:0000313" key="6">
    <source>
        <dbReference type="Proteomes" id="UP000290495"/>
    </source>
</evidence>
<organism evidence="5 6">
    <name type="scientific">Mycoplasmopsis canis</name>
    <dbReference type="NCBI Taxonomy" id="29555"/>
    <lineage>
        <taxon>Bacteria</taxon>
        <taxon>Bacillati</taxon>
        <taxon>Mycoplasmatota</taxon>
        <taxon>Mycoplasmoidales</taxon>
        <taxon>Metamycoplasmataceae</taxon>
        <taxon>Mycoplasmopsis</taxon>
    </lineage>
</organism>
<dbReference type="RefSeq" id="WP_004794698.1">
    <property type="nucleotide sequence ID" value="NZ_CP011368.1"/>
</dbReference>
<dbReference type="Pfam" id="PF01479">
    <property type="entry name" value="S4"/>
    <property type="match status" value="1"/>
</dbReference>
<reference evidence="5 6" key="1">
    <citation type="submission" date="2019-01" db="EMBL/GenBank/DDBJ databases">
        <authorList>
            <consortium name="Pathogen Informatics"/>
        </authorList>
    </citation>
    <scope>NUCLEOTIDE SEQUENCE [LARGE SCALE GENOMIC DNA]</scope>
    <source>
        <strain evidence="5 6">NCTC10146</strain>
    </source>
</reference>